<dbReference type="Pfam" id="PF03235">
    <property type="entry name" value="GmrSD_N"/>
    <property type="match status" value="1"/>
</dbReference>
<reference evidence="2" key="1">
    <citation type="submission" date="2020-08" db="EMBL/GenBank/DDBJ databases">
        <title>Genomic Encyclopedia of Type Strains, Phase IV (KMG-IV): sequencing the most valuable type-strain genomes for metagenomic binning, comparative biology and taxonomic classification.</title>
        <authorList>
            <person name="Goeker M."/>
        </authorList>
    </citation>
    <scope>NUCLEOTIDE SEQUENCE</scope>
    <source>
        <strain evidence="2">DSM 669</strain>
    </source>
</reference>
<sequence length="218" mass="25892">MRNVSLDVDDRRLDDVITQVGKGKYRIPEFQREFVWDRTDVVDLFDSIYKSYPIGSFFFWRVPHDMWDFFRDVDELQQPSLEEIQRSEFPEISFVLDGQQRLTSLYVTLNGMKYADTDYSRIVFDLDEETFKVAEGKADHLVRVCDIWDDKREVRDELEGDRYEAFTDCNDALTKYELPLIIVKTNEVESVINIFERINQKGTRLSRFDIVNATFVFS</sequence>
<dbReference type="AlphaFoldDB" id="A0A841HEC9"/>
<comment type="caution">
    <text evidence="2">The sequence shown here is derived from an EMBL/GenBank/DDBJ whole genome shotgun (WGS) entry which is preliminary data.</text>
</comment>
<dbReference type="InterPro" id="IPR004919">
    <property type="entry name" value="GmrSD_N"/>
</dbReference>
<dbReference type="Proteomes" id="UP000642919">
    <property type="component" value="Unassembled WGS sequence"/>
</dbReference>
<proteinExistence type="predicted"/>
<dbReference type="RefSeq" id="WP_049892634.1">
    <property type="nucleotide sequence ID" value="NZ_JACHGX010000013.1"/>
</dbReference>
<feature type="domain" description="GmrSD restriction endonucleases N-terminal" evidence="1">
    <location>
        <begin position="17"/>
        <end position="215"/>
    </location>
</feature>
<evidence type="ECO:0000313" key="3">
    <source>
        <dbReference type="Proteomes" id="UP000642919"/>
    </source>
</evidence>
<protein>
    <submittedName>
        <fullName evidence="2">Uncharacterized protein with ParB-like and HNH nuclease domain</fullName>
    </submittedName>
</protein>
<evidence type="ECO:0000259" key="1">
    <source>
        <dbReference type="Pfam" id="PF03235"/>
    </source>
</evidence>
<accession>A0A841HEC9</accession>
<dbReference type="EMBL" id="JACHGX010000013">
    <property type="protein sequence ID" value="MBB6090934.1"/>
    <property type="molecule type" value="Genomic_DNA"/>
</dbReference>
<dbReference type="GeneID" id="5955132"/>
<gene>
    <name evidence="2" type="ORF">HNR49_002320</name>
</gene>
<name>A0A841HEC9_HALSI</name>
<dbReference type="PANTHER" id="PTHR37292:SF2">
    <property type="entry name" value="DUF262 DOMAIN-CONTAINING PROTEIN"/>
    <property type="match status" value="1"/>
</dbReference>
<dbReference type="PANTHER" id="PTHR37292">
    <property type="entry name" value="VNG6097C"/>
    <property type="match status" value="1"/>
</dbReference>
<evidence type="ECO:0000313" key="2">
    <source>
        <dbReference type="EMBL" id="MBB6090934.1"/>
    </source>
</evidence>
<organism evidence="2 3">
    <name type="scientific">Halobacterium salinarum</name>
    <name type="common">Halobacterium halobium</name>
    <dbReference type="NCBI Taxonomy" id="2242"/>
    <lineage>
        <taxon>Archaea</taxon>
        <taxon>Methanobacteriati</taxon>
        <taxon>Methanobacteriota</taxon>
        <taxon>Stenosarchaea group</taxon>
        <taxon>Halobacteria</taxon>
        <taxon>Halobacteriales</taxon>
        <taxon>Halobacteriaceae</taxon>
        <taxon>Halobacterium</taxon>
    </lineage>
</organism>